<dbReference type="RefSeq" id="WP_037534035.1">
    <property type="nucleotide sequence ID" value="NZ_JBBBDM010000009.1"/>
</dbReference>
<keyword evidence="2" id="KW-1185">Reference proteome</keyword>
<evidence type="ECO:0008006" key="3">
    <source>
        <dbReference type="Google" id="ProtNLM"/>
    </source>
</evidence>
<dbReference type="EMBL" id="JBBBDM010000009">
    <property type="protein sequence ID" value="MEI5688370.1"/>
    <property type="molecule type" value="Genomic_DNA"/>
</dbReference>
<accession>A0ABU8H5Y6</accession>
<evidence type="ECO:0000313" key="2">
    <source>
        <dbReference type="Proteomes" id="UP001367771"/>
    </source>
</evidence>
<comment type="caution">
    <text evidence="1">The sequence shown here is derived from an EMBL/GenBank/DDBJ whole genome shotgun (WGS) entry which is preliminary data.</text>
</comment>
<gene>
    <name evidence="1" type="ORF">V8201_14865</name>
</gene>
<dbReference type="Proteomes" id="UP001367771">
    <property type="component" value="Unassembled WGS sequence"/>
</dbReference>
<organism evidence="1 2">
    <name type="scientific">Sphingomonas kyungheensis</name>
    <dbReference type="NCBI Taxonomy" id="1069987"/>
    <lineage>
        <taxon>Bacteria</taxon>
        <taxon>Pseudomonadati</taxon>
        <taxon>Pseudomonadota</taxon>
        <taxon>Alphaproteobacteria</taxon>
        <taxon>Sphingomonadales</taxon>
        <taxon>Sphingomonadaceae</taxon>
        <taxon>Sphingomonas</taxon>
    </lineage>
</organism>
<proteinExistence type="predicted"/>
<protein>
    <recommendedName>
        <fullName evidence="3">STAS/SEC14 domain-containing protein</fullName>
    </recommendedName>
</protein>
<evidence type="ECO:0000313" key="1">
    <source>
        <dbReference type="EMBL" id="MEI5688370.1"/>
    </source>
</evidence>
<sequence length="128" mass="13875">MSLSDHYTIAFDAPTRTLHIVTNGFWSLPVTTMFSADLLARGAALRLRHGSFCTLADLRQAAIQPTQVIDALAAMMPKALKLTSAPIAAVVGSSLAKLQTERYLSAPNCRTFLDYDAAVAWMRETFAG</sequence>
<name>A0ABU8H5Y6_9SPHN</name>
<reference evidence="1 2" key="1">
    <citation type="journal article" date="2013" name="Int. J. Syst. Evol. Microbiol.">
        <title>Sphingomonas kyungheensis sp. nov., a bacterium with ginsenoside-converting activity isolated from soil of a ginseng field.</title>
        <authorList>
            <person name="Son H.M."/>
            <person name="Yang J.E."/>
            <person name="Park Y."/>
            <person name="Han C.K."/>
            <person name="Kim S.G."/>
            <person name="Kook M."/>
            <person name="Yi T.H."/>
        </authorList>
    </citation>
    <scope>NUCLEOTIDE SEQUENCE [LARGE SCALE GENOMIC DNA]</scope>
    <source>
        <strain evidence="1 2">LMG 26582</strain>
    </source>
</reference>